<evidence type="ECO:0000256" key="1">
    <source>
        <dbReference type="ARBA" id="ARBA00001917"/>
    </source>
</evidence>
<dbReference type="AlphaFoldDB" id="A0A6J7CLG7"/>
<dbReference type="PANTHER" id="PTHR48109">
    <property type="entry name" value="DIHYDROOROTATE DEHYDROGENASE (QUINONE), MITOCHONDRIAL-RELATED"/>
    <property type="match status" value="1"/>
</dbReference>
<organism evidence="8">
    <name type="scientific">freshwater metagenome</name>
    <dbReference type="NCBI Taxonomy" id="449393"/>
    <lineage>
        <taxon>unclassified sequences</taxon>
        <taxon>metagenomes</taxon>
        <taxon>ecological metagenomes</taxon>
    </lineage>
</organism>
<dbReference type="UniPathway" id="UPA00070"/>
<dbReference type="InterPro" id="IPR013785">
    <property type="entry name" value="Aldolase_TIM"/>
</dbReference>
<protein>
    <submittedName>
        <fullName evidence="8">Unannotated protein</fullName>
    </submittedName>
</protein>
<keyword evidence="3" id="KW-0285">Flavoprotein</keyword>
<dbReference type="Gene3D" id="3.20.20.70">
    <property type="entry name" value="Aldolase class I"/>
    <property type="match status" value="1"/>
</dbReference>
<keyword evidence="5" id="KW-0665">Pyrimidine biosynthesis</keyword>
<accession>A0A6J7CLG7</accession>
<gene>
    <name evidence="8" type="ORF">UFOPK3376_00169</name>
</gene>
<dbReference type="GO" id="GO:0006207">
    <property type="term" value="P:'de novo' pyrimidine nucleobase biosynthetic process"/>
    <property type="evidence" value="ECO:0007669"/>
    <property type="project" value="TreeGrafter"/>
</dbReference>
<proteinExistence type="predicted"/>
<dbReference type="InterPro" id="IPR012135">
    <property type="entry name" value="Dihydroorotate_DH_1_2"/>
</dbReference>
<dbReference type="GO" id="GO:0044205">
    <property type="term" value="P:'de novo' UMP biosynthetic process"/>
    <property type="evidence" value="ECO:0007669"/>
    <property type="project" value="UniProtKB-UniPathway"/>
</dbReference>
<keyword evidence="6" id="KW-0560">Oxidoreductase</keyword>
<reference evidence="8" key="1">
    <citation type="submission" date="2020-05" db="EMBL/GenBank/DDBJ databases">
        <authorList>
            <person name="Chiriac C."/>
            <person name="Salcher M."/>
            <person name="Ghai R."/>
            <person name="Kavagutti S V."/>
        </authorList>
    </citation>
    <scope>NUCLEOTIDE SEQUENCE</scope>
</reference>
<name>A0A6J7CLG7_9ZZZZ</name>
<comment type="cofactor">
    <cofactor evidence="1">
        <name>FMN</name>
        <dbReference type="ChEBI" id="CHEBI:58210"/>
    </cofactor>
</comment>
<sequence length="343" mass="36861">MTANLRCRYLGLDLTGPIVASAGPLTGRLDTLQRLEDAGASAVVLPSLFEEEIIATAFHLHDMHGQGTGVFAEANSYLPDLPEMPTDADRYLDLVADARERLSIPVIASLNGMSAGGWVRYATELAQAGASAIELNVYLMAADPADTAATVEDRLLDLVLAVRAAVAIPIAVKLSPYFSALGNVAEAVAGAGADGLVLFNRFYQPEIDLQTLTVVPSLDLSTQADLRLPLRWIGVLHNRVPCSLALSGGVHNWADAVKGLLAGADVVMTTSALLRLGPEHVRELLRGVSTWLDENDYESVEQLCGSMSQQSVPDPDVYERSNYLKVLRHGSAKYLPQFVRLED</sequence>
<evidence type="ECO:0000256" key="6">
    <source>
        <dbReference type="ARBA" id="ARBA00023002"/>
    </source>
</evidence>
<comment type="pathway">
    <text evidence="2">Pyrimidine metabolism; UMP biosynthesis via de novo pathway.</text>
</comment>
<dbReference type="PANTHER" id="PTHR48109:SF3">
    <property type="entry name" value="SLL0744 PROTEIN"/>
    <property type="match status" value="1"/>
</dbReference>
<feature type="domain" description="Dihydroorotate dehydrogenase catalytic" evidence="7">
    <location>
        <begin position="96"/>
        <end position="289"/>
    </location>
</feature>
<dbReference type="GO" id="GO:0004152">
    <property type="term" value="F:dihydroorotate dehydrogenase activity"/>
    <property type="evidence" value="ECO:0007669"/>
    <property type="project" value="InterPro"/>
</dbReference>
<evidence type="ECO:0000256" key="4">
    <source>
        <dbReference type="ARBA" id="ARBA00022643"/>
    </source>
</evidence>
<dbReference type="NCBIfam" id="NF005741">
    <property type="entry name" value="PRK07565.1"/>
    <property type="match status" value="1"/>
</dbReference>
<dbReference type="SUPFAM" id="SSF51395">
    <property type="entry name" value="FMN-linked oxidoreductases"/>
    <property type="match status" value="1"/>
</dbReference>
<dbReference type="PIRSF" id="PIRSF000164">
    <property type="entry name" value="DHO_oxidase"/>
    <property type="match status" value="1"/>
</dbReference>
<evidence type="ECO:0000256" key="5">
    <source>
        <dbReference type="ARBA" id="ARBA00022975"/>
    </source>
</evidence>
<dbReference type="InterPro" id="IPR005720">
    <property type="entry name" value="Dihydroorotate_DH_cat"/>
</dbReference>
<keyword evidence="4" id="KW-0288">FMN</keyword>
<dbReference type="InterPro" id="IPR050074">
    <property type="entry name" value="DHO_dehydrogenase"/>
</dbReference>
<dbReference type="GO" id="GO:0005737">
    <property type="term" value="C:cytoplasm"/>
    <property type="evidence" value="ECO:0007669"/>
    <property type="project" value="InterPro"/>
</dbReference>
<evidence type="ECO:0000256" key="2">
    <source>
        <dbReference type="ARBA" id="ARBA00004725"/>
    </source>
</evidence>
<evidence type="ECO:0000256" key="3">
    <source>
        <dbReference type="ARBA" id="ARBA00022630"/>
    </source>
</evidence>
<dbReference type="EMBL" id="CAFBLP010000002">
    <property type="protein sequence ID" value="CAB4859362.1"/>
    <property type="molecule type" value="Genomic_DNA"/>
</dbReference>
<dbReference type="Pfam" id="PF01180">
    <property type="entry name" value="DHO_dh"/>
    <property type="match status" value="1"/>
</dbReference>
<evidence type="ECO:0000313" key="8">
    <source>
        <dbReference type="EMBL" id="CAB4859362.1"/>
    </source>
</evidence>
<evidence type="ECO:0000259" key="7">
    <source>
        <dbReference type="Pfam" id="PF01180"/>
    </source>
</evidence>